<dbReference type="PRINTS" id="PR00083">
    <property type="entry name" value="HOLDHDRGNASE"/>
</dbReference>
<dbReference type="Pfam" id="PF00815">
    <property type="entry name" value="Histidinol_dh"/>
    <property type="match status" value="1"/>
</dbReference>
<dbReference type="InterPro" id="IPR022695">
    <property type="entry name" value="Histidinol_DH_monofunct"/>
</dbReference>
<dbReference type="SUPFAM" id="SSF53720">
    <property type="entry name" value="ALDH-like"/>
    <property type="match status" value="1"/>
</dbReference>
<name>A0A934K9U9_9BACT</name>
<keyword evidence="2 5" id="KW-0479">Metal-binding</keyword>
<feature type="binding site" evidence="5 9">
    <location>
        <position position="399"/>
    </location>
    <ligand>
        <name>substrate</name>
    </ligand>
</feature>
<dbReference type="PIRSF" id="PIRSF000099">
    <property type="entry name" value="Histidinol_dh"/>
    <property type="match status" value="1"/>
</dbReference>
<evidence type="ECO:0000256" key="10">
    <source>
        <dbReference type="PIRSR" id="PIRSR000099-4"/>
    </source>
</evidence>
<evidence type="ECO:0000313" key="13">
    <source>
        <dbReference type="Proteomes" id="UP000612893"/>
    </source>
</evidence>
<evidence type="ECO:0000256" key="8">
    <source>
        <dbReference type="PIRSR" id="PIRSR000099-2"/>
    </source>
</evidence>
<feature type="binding site" evidence="5 10">
    <location>
        <position position="340"/>
    </location>
    <ligand>
        <name>Zn(2+)</name>
        <dbReference type="ChEBI" id="CHEBI:29105"/>
    </ligand>
</feature>
<organism evidence="12 13">
    <name type="scientific">Candidatus Nephthysia bennettiae</name>
    <dbReference type="NCBI Taxonomy" id="3127016"/>
    <lineage>
        <taxon>Bacteria</taxon>
        <taxon>Bacillati</taxon>
        <taxon>Candidatus Dormiibacterota</taxon>
        <taxon>Candidatus Dormibacteria</taxon>
        <taxon>Candidatus Dormibacterales</taxon>
        <taxon>Candidatus Dormibacteraceae</taxon>
        <taxon>Candidatus Nephthysia</taxon>
    </lineage>
</organism>
<evidence type="ECO:0000256" key="4">
    <source>
        <dbReference type="ARBA" id="ARBA00023002"/>
    </source>
</evidence>
<evidence type="ECO:0000256" key="7">
    <source>
        <dbReference type="PIRSR" id="PIRSR000099-1"/>
    </source>
</evidence>
<feature type="binding site" evidence="5 10">
    <location>
        <position position="244"/>
    </location>
    <ligand>
        <name>Zn(2+)</name>
        <dbReference type="ChEBI" id="CHEBI:29105"/>
    </ligand>
</feature>
<dbReference type="CDD" id="cd06572">
    <property type="entry name" value="Histidinol_dh"/>
    <property type="match status" value="1"/>
</dbReference>
<dbReference type="InterPro" id="IPR016161">
    <property type="entry name" value="Ald_DH/histidinol_DH"/>
</dbReference>
<comment type="catalytic activity">
    <reaction evidence="5">
        <text>L-histidinol + 2 NAD(+) + H2O = L-histidine + 2 NADH + 3 H(+)</text>
        <dbReference type="Rhea" id="RHEA:20641"/>
        <dbReference type="ChEBI" id="CHEBI:15377"/>
        <dbReference type="ChEBI" id="CHEBI:15378"/>
        <dbReference type="ChEBI" id="CHEBI:57540"/>
        <dbReference type="ChEBI" id="CHEBI:57595"/>
        <dbReference type="ChEBI" id="CHEBI:57699"/>
        <dbReference type="ChEBI" id="CHEBI:57945"/>
        <dbReference type="EC" id="1.1.1.23"/>
    </reaction>
</comment>
<dbReference type="NCBIfam" id="TIGR00069">
    <property type="entry name" value="hisD"/>
    <property type="match status" value="1"/>
</dbReference>
<dbReference type="AlphaFoldDB" id="A0A934K9U9"/>
<comment type="cofactor">
    <cofactor evidence="5 10">
        <name>Zn(2+)</name>
        <dbReference type="ChEBI" id="CHEBI:29105"/>
    </cofactor>
    <text evidence="5 10">Binds 1 zinc ion per subunit.</text>
</comment>
<feature type="binding site" evidence="5 8">
    <location>
        <position position="173"/>
    </location>
    <ligand>
        <name>NAD(+)</name>
        <dbReference type="ChEBI" id="CHEBI:57540"/>
    </ligand>
</feature>
<dbReference type="Gene3D" id="3.40.50.1980">
    <property type="entry name" value="Nitrogenase molybdenum iron protein domain"/>
    <property type="match status" value="2"/>
</dbReference>
<accession>A0A934K9U9</accession>
<feature type="binding site" evidence="5 9">
    <location>
        <position position="340"/>
    </location>
    <ligand>
        <name>substrate</name>
    </ligand>
</feature>
<gene>
    <name evidence="5 12" type="primary">hisD</name>
    <name evidence="12" type="ORF">JF922_09660</name>
</gene>
<keyword evidence="5" id="KW-0028">Amino-acid biosynthesis</keyword>
<evidence type="ECO:0000256" key="5">
    <source>
        <dbReference type="HAMAP-Rule" id="MF_01024"/>
    </source>
</evidence>
<dbReference type="FunFam" id="3.40.50.1980:FF:000001">
    <property type="entry name" value="Histidinol dehydrogenase"/>
    <property type="match status" value="1"/>
</dbReference>
<feature type="active site" description="Proton acceptor" evidence="5 7">
    <location>
        <position position="306"/>
    </location>
</feature>
<protein>
    <recommendedName>
        <fullName evidence="5">Histidinol dehydrogenase</fullName>
        <shortName evidence="5">HDH</shortName>
        <ecNumber evidence="5">1.1.1.23</ecNumber>
    </recommendedName>
</protein>
<evidence type="ECO:0000256" key="2">
    <source>
        <dbReference type="ARBA" id="ARBA00022723"/>
    </source>
</evidence>
<feature type="binding site" evidence="5 8">
    <location>
        <position position="111"/>
    </location>
    <ligand>
        <name>NAD(+)</name>
        <dbReference type="ChEBI" id="CHEBI:57540"/>
    </ligand>
</feature>
<dbReference type="GO" id="GO:0005829">
    <property type="term" value="C:cytosol"/>
    <property type="evidence" value="ECO:0007669"/>
    <property type="project" value="TreeGrafter"/>
</dbReference>
<keyword evidence="13" id="KW-1185">Reference proteome</keyword>
<feature type="binding site" evidence="5 9">
    <location>
        <position position="394"/>
    </location>
    <ligand>
        <name>substrate</name>
    </ligand>
</feature>
<evidence type="ECO:0000256" key="9">
    <source>
        <dbReference type="PIRSR" id="PIRSR000099-3"/>
    </source>
</evidence>
<feature type="binding site" evidence="5 10">
    <location>
        <position position="399"/>
    </location>
    <ligand>
        <name>Zn(2+)</name>
        <dbReference type="ChEBI" id="CHEBI:29105"/>
    </ligand>
</feature>
<feature type="active site" description="Proton acceptor" evidence="5 7">
    <location>
        <position position="307"/>
    </location>
</feature>
<dbReference type="GO" id="GO:0008270">
    <property type="term" value="F:zinc ion binding"/>
    <property type="evidence" value="ECO:0007669"/>
    <property type="project" value="UniProtKB-UniRule"/>
</dbReference>
<evidence type="ECO:0000256" key="3">
    <source>
        <dbReference type="ARBA" id="ARBA00022833"/>
    </source>
</evidence>
<dbReference type="InterPro" id="IPR012131">
    <property type="entry name" value="Hstdl_DH"/>
</dbReference>
<keyword evidence="3 5" id="KW-0862">Zinc</keyword>
<comment type="caution">
    <text evidence="12">The sequence shown here is derived from an EMBL/GenBank/DDBJ whole genome shotgun (WGS) entry which is preliminary data.</text>
</comment>
<feature type="binding site" evidence="5 8">
    <location>
        <position position="196"/>
    </location>
    <ligand>
        <name>NAD(+)</name>
        <dbReference type="ChEBI" id="CHEBI:57540"/>
    </ligand>
</feature>
<keyword evidence="5 8" id="KW-0520">NAD</keyword>
<evidence type="ECO:0000256" key="11">
    <source>
        <dbReference type="RuleBase" id="RU004175"/>
    </source>
</evidence>
<evidence type="ECO:0000256" key="1">
    <source>
        <dbReference type="ARBA" id="ARBA00010178"/>
    </source>
</evidence>
<dbReference type="GO" id="GO:0004399">
    <property type="term" value="F:histidinol dehydrogenase activity"/>
    <property type="evidence" value="ECO:0007669"/>
    <property type="project" value="UniProtKB-UniRule"/>
</dbReference>
<dbReference type="EC" id="1.1.1.23" evidence="5"/>
<keyword evidence="4 5" id="KW-0560">Oxidoreductase</keyword>
<dbReference type="FunFam" id="3.40.50.1980:FF:000026">
    <property type="entry name" value="Histidinol dehydrogenase"/>
    <property type="match status" value="1"/>
</dbReference>
<dbReference type="GO" id="GO:0000105">
    <property type="term" value="P:L-histidine biosynthetic process"/>
    <property type="evidence" value="ECO:0007669"/>
    <property type="project" value="UniProtKB-UniRule"/>
</dbReference>
<dbReference type="GO" id="GO:0051287">
    <property type="term" value="F:NAD binding"/>
    <property type="evidence" value="ECO:0007669"/>
    <property type="project" value="InterPro"/>
</dbReference>
<dbReference type="PANTHER" id="PTHR21256:SF2">
    <property type="entry name" value="HISTIDINE BIOSYNTHESIS TRIFUNCTIONAL PROTEIN"/>
    <property type="match status" value="1"/>
</dbReference>
<dbReference type="Gene3D" id="1.20.5.1300">
    <property type="match status" value="1"/>
</dbReference>
<feature type="binding site" evidence="5 9">
    <location>
        <position position="219"/>
    </location>
    <ligand>
        <name>substrate</name>
    </ligand>
</feature>
<reference evidence="12" key="1">
    <citation type="submission" date="2020-10" db="EMBL/GenBank/DDBJ databases">
        <title>Ca. Dormibacterota MAGs.</title>
        <authorList>
            <person name="Montgomery K."/>
        </authorList>
    </citation>
    <scope>NUCLEOTIDE SEQUENCE [LARGE SCALE GENOMIC DNA]</scope>
    <source>
        <strain evidence="12">SC8812_S17_10</strain>
    </source>
</reference>
<comment type="pathway">
    <text evidence="5">Amino-acid biosynthesis; L-histidine biosynthesis; L-histidine from 5-phospho-alpha-D-ribose 1-diphosphate: step 9/9.</text>
</comment>
<dbReference type="HAMAP" id="MF_01024">
    <property type="entry name" value="HisD"/>
    <property type="match status" value="1"/>
</dbReference>
<dbReference type="PANTHER" id="PTHR21256">
    <property type="entry name" value="HISTIDINOL DEHYDROGENASE HDH"/>
    <property type="match status" value="1"/>
</dbReference>
<feature type="binding site" evidence="5 9">
    <location>
        <position position="307"/>
    </location>
    <ligand>
        <name>substrate</name>
    </ligand>
</feature>
<feature type="binding site" evidence="5 9">
    <location>
        <position position="241"/>
    </location>
    <ligand>
        <name>substrate</name>
    </ligand>
</feature>
<dbReference type="EMBL" id="JAEKNR010000105">
    <property type="protein sequence ID" value="MBJ7598335.1"/>
    <property type="molecule type" value="Genomic_DNA"/>
</dbReference>
<comment type="function">
    <text evidence="5">Catalyzes the sequential NAD-dependent oxidations of L-histidinol to L-histidinaldehyde and then to L-histidine.</text>
</comment>
<feature type="binding site" evidence="5 10">
    <location>
        <position position="241"/>
    </location>
    <ligand>
        <name>Zn(2+)</name>
        <dbReference type="ChEBI" id="CHEBI:29105"/>
    </ligand>
</feature>
<proteinExistence type="inferred from homology"/>
<evidence type="ECO:0000256" key="6">
    <source>
        <dbReference type="PIRNR" id="PIRNR000099"/>
    </source>
</evidence>
<comment type="similarity">
    <text evidence="1 5 6 11">Belongs to the histidinol dehydrogenase family.</text>
</comment>
<evidence type="ECO:0000313" key="12">
    <source>
        <dbReference type="EMBL" id="MBJ7598335.1"/>
    </source>
</evidence>
<feature type="binding site" evidence="5 9">
    <location>
        <position position="244"/>
    </location>
    <ligand>
        <name>substrate</name>
    </ligand>
</feature>
<sequence>MGRSRQDLGASAEQQAAVREICASVAAGGDAALFELCRRFDGWAPGPEQPLALGPEQLRSALDGLSARDRDALETAARRIRDFHAAQRYEDVSGPPGLRLLTRPVARAGLYVPGGRAAYPSTVLMTAIPARVAGVREVVVATPPAADGSVQPAILAAAAIAGVDAVYRMGGAQAIAALAFGTQSVPKVDMIAGPGNVYVTLAKREVFGTVGLDALAGPTEIMILADGGAPAHLVAADLASQLEHDPMAWAVLVTDSPGLTDAVEEAFGDQLRELDRADTVAAAHCCLVLVPSLDEGVSLANAFAPEHLEIITEDPEQLLGQVENAGAVFLGPHTPVSLGDYVIGPNHTLPTGGSARFSSPLGVYSFLKRTSVAEVTPGELAELGVAARRLAELEGLTAHARAIEVRLNED</sequence>
<dbReference type="Proteomes" id="UP000612893">
    <property type="component" value="Unassembled WGS sequence"/>
</dbReference>
<keyword evidence="5" id="KW-0368">Histidine biosynthesis</keyword>